<evidence type="ECO:0000313" key="1">
    <source>
        <dbReference type="EMBL" id="RYR07416.1"/>
    </source>
</evidence>
<name>A0A444YZS4_ARAHY</name>
<dbReference type="AlphaFoldDB" id="A0A444YZS4"/>
<keyword evidence="2" id="KW-1185">Reference proteome</keyword>
<reference evidence="1 2" key="1">
    <citation type="submission" date="2019-01" db="EMBL/GenBank/DDBJ databases">
        <title>Sequencing of cultivated peanut Arachis hypogaea provides insights into genome evolution and oil improvement.</title>
        <authorList>
            <person name="Chen X."/>
        </authorList>
    </citation>
    <scope>NUCLEOTIDE SEQUENCE [LARGE SCALE GENOMIC DNA]</scope>
    <source>
        <strain evidence="2">cv. Fuhuasheng</strain>
        <tissue evidence="1">Leaves</tissue>
    </source>
</reference>
<accession>A0A444YZS4</accession>
<gene>
    <name evidence="1" type="ORF">Ahy_B05g074763</name>
</gene>
<dbReference type="STRING" id="3818.A0A444YZS4"/>
<comment type="caution">
    <text evidence="1">The sequence shown here is derived from an EMBL/GenBank/DDBJ whole genome shotgun (WGS) entry which is preliminary data.</text>
</comment>
<proteinExistence type="predicted"/>
<dbReference type="EMBL" id="SDMP01000015">
    <property type="protein sequence ID" value="RYR07416.1"/>
    <property type="molecule type" value="Genomic_DNA"/>
</dbReference>
<protein>
    <submittedName>
        <fullName evidence="1">Uncharacterized protein</fullName>
    </submittedName>
</protein>
<evidence type="ECO:0000313" key="2">
    <source>
        <dbReference type="Proteomes" id="UP000289738"/>
    </source>
</evidence>
<sequence>MSVNYRWCLNGGAVRGASGSDLAGDEPNHQVNDVLGWILVRVAVDDDDSIIFWDLSWRPRIVYFPKFPAADVGKIIIEMAKPKLEPSKLALREGETVESTKGTRTSANFQLSPAQVHLSLHQKTSLKYDTHYDAFDPLTELMAEKIETILKR</sequence>
<dbReference type="Proteomes" id="UP000289738">
    <property type="component" value="Chromosome B05"/>
</dbReference>
<organism evidence="1 2">
    <name type="scientific">Arachis hypogaea</name>
    <name type="common">Peanut</name>
    <dbReference type="NCBI Taxonomy" id="3818"/>
    <lineage>
        <taxon>Eukaryota</taxon>
        <taxon>Viridiplantae</taxon>
        <taxon>Streptophyta</taxon>
        <taxon>Embryophyta</taxon>
        <taxon>Tracheophyta</taxon>
        <taxon>Spermatophyta</taxon>
        <taxon>Magnoliopsida</taxon>
        <taxon>eudicotyledons</taxon>
        <taxon>Gunneridae</taxon>
        <taxon>Pentapetalae</taxon>
        <taxon>rosids</taxon>
        <taxon>fabids</taxon>
        <taxon>Fabales</taxon>
        <taxon>Fabaceae</taxon>
        <taxon>Papilionoideae</taxon>
        <taxon>50 kb inversion clade</taxon>
        <taxon>dalbergioids sensu lato</taxon>
        <taxon>Dalbergieae</taxon>
        <taxon>Pterocarpus clade</taxon>
        <taxon>Arachis</taxon>
    </lineage>
</organism>